<accession>A0A443S752</accession>
<comment type="similarity">
    <text evidence="12">Belongs to the cationic peptide 01 (latrotoxin) family. 03 (alpha-latrotoxin) subfamily.</text>
</comment>
<keyword evidence="8" id="KW-0638">Presynaptic neurotoxin</keyword>
<dbReference type="AlphaFoldDB" id="A0A443S752"/>
<keyword evidence="6" id="KW-0863">Zinc-finger</keyword>
<feature type="repeat" description="ANK" evidence="15">
    <location>
        <begin position="217"/>
        <end position="249"/>
    </location>
</feature>
<keyword evidence="9 15" id="KW-0040">ANK repeat</keyword>
<evidence type="ECO:0000256" key="2">
    <source>
        <dbReference type="ARBA" id="ARBA00022483"/>
    </source>
</evidence>
<keyword evidence="7" id="KW-0862">Zinc</keyword>
<evidence type="ECO:0000256" key="14">
    <source>
        <dbReference type="ARBA" id="ARBA00049811"/>
    </source>
</evidence>
<comment type="subunit">
    <text evidence="13">Homotetramer in membranes.</text>
</comment>
<dbReference type="GO" id="GO:0006887">
    <property type="term" value="P:exocytosis"/>
    <property type="evidence" value="ECO:0007669"/>
    <property type="project" value="UniProtKB-KW"/>
</dbReference>
<dbReference type="PROSITE" id="PS50088">
    <property type="entry name" value="ANK_REPEAT"/>
    <property type="match status" value="3"/>
</dbReference>
<evidence type="ECO:0000256" key="11">
    <source>
        <dbReference type="ARBA" id="ARBA00023298"/>
    </source>
</evidence>
<evidence type="ECO:0000313" key="17">
    <source>
        <dbReference type="Proteomes" id="UP000288716"/>
    </source>
</evidence>
<feature type="repeat" description="ANK" evidence="15">
    <location>
        <begin position="36"/>
        <end position="68"/>
    </location>
</feature>
<dbReference type="GO" id="GO:0044218">
    <property type="term" value="C:other organism cell membrane"/>
    <property type="evidence" value="ECO:0007669"/>
    <property type="project" value="UniProtKB-KW"/>
</dbReference>
<comment type="caution">
    <text evidence="16">The sequence shown here is derived from an EMBL/GenBank/DDBJ whole genome shotgun (WGS) entry which is preliminary data.</text>
</comment>
<sequence>MDAKEVQLQSFAYAGNVNEVRYMIGQMVNMNAKDRNGNTALHYAARGNKPQVLQLLINYGANINAVNNDGCTALHEAVYNRSANCVTVLLFNNIYVNKYNNEGLTELMLAIQSGENTDEVQESRKRIIIEDLVKFKHTKLALISDDKQRQTAFHYAALCGNLFAVNIFLEKGCTLHNIPNAFRNLPIHIAAAFGRDEVITTILRKIPQLSVNITGHKMRTPLHMAVFNGRCSTVELLLKLKADCNQTDRDGETCLHSALLNYKACCYKSRRDFNCCWKVGDCKVINDICESMSAVLKLKCVNLAIALYLVEKGNANINIKNNFGETVLDLVKDDKEVYNKIKASFEERSVVSTPKRKVRLSQEGSCKKIKVTKIDSSSNDSQITINNNKGEISKCACDCSEKMKTIIDRLDYLENLINQMRENSTNSDAPTVLCECDTKTSVTESSNIDCETCNLKANYVLLCGHNYCETCYDKYCDCVYCDYVYWRDYESSLGYQTPSDYQCSPESMSPILRIDD</sequence>
<evidence type="ECO:0000256" key="10">
    <source>
        <dbReference type="ARBA" id="ARBA00023136"/>
    </source>
</evidence>
<evidence type="ECO:0000256" key="1">
    <source>
        <dbReference type="ARBA" id="ARBA00004175"/>
    </source>
</evidence>
<dbReference type="Pfam" id="PF12796">
    <property type="entry name" value="Ank_2"/>
    <property type="match status" value="2"/>
</dbReference>
<evidence type="ECO:0000256" key="3">
    <source>
        <dbReference type="ARBA" id="ARBA00022537"/>
    </source>
</evidence>
<proteinExistence type="inferred from homology"/>
<evidence type="ECO:0000256" key="9">
    <source>
        <dbReference type="ARBA" id="ARBA00023043"/>
    </source>
</evidence>
<dbReference type="Gene3D" id="1.25.40.20">
    <property type="entry name" value="Ankyrin repeat-containing domain"/>
    <property type="match status" value="2"/>
</dbReference>
<keyword evidence="8" id="KW-0800">Toxin</keyword>
<evidence type="ECO:0000256" key="7">
    <source>
        <dbReference type="ARBA" id="ARBA00022833"/>
    </source>
</evidence>
<dbReference type="EMBL" id="NCKV01006701">
    <property type="protein sequence ID" value="RWS23314.1"/>
    <property type="molecule type" value="Genomic_DNA"/>
</dbReference>
<comment type="subcellular location">
    <subcellularLocation>
        <location evidence="1">Target cell membrane</location>
    </subcellularLocation>
</comment>
<dbReference type="PANTHER" id="PTHR24198:SF165">
    <property type="entry name" value="ANKYRIN REPEAT-CONTAINING PROTEIN-RELATED"/>
    <property type="match status" value="1"/>
</dbReference>
<feature type="repeat" description="ANK" evidence="15">
    <location>
        <begin position="69"/>
        <end position="101"/>
    </location>
</feature>
<dbReference type="Proteomes" id="UP000288716">
    <property type="component" value="Unassembled WGS sequence"/>
</dbReference>
<evidence type="ECO:0000256" key="8">
    <source>
        <dbReference type="ARBA" id="ARBA00023028"/>
    </source>
</evidence>
<evidence type="ECO:0000256" key="4">
    <source>
        <dbReference type="ARBA" id="ARBA00022723"/>
    </source>
</evidence>
<dbReference type="VEuPathDB" id="VectorBase:LDEU008726"/>
<dbReference type="InterPro" id="IPR036770">
    <property type="entry name" value="Ankyrin_rpt-contain_sf"/>
</dbReference>
<evidence type="ECO:0000256" key="5">
    <source>
        <dbReference type="ARBA" id="ARBA00022737"/>
    </source>
</evidence>
<dbReference type="InterPro" id="IPR017907">
    <property type="entry name" value="Znf_RING_CS"/>
</dbReference>
<name>A0A443S752_9ACAR</name>
<evidence type="ECO:0000256" key="6">
    <source>
        <dbReference type="ARBA" id="ARBA00022771"/>
    </source>
</evidence>
<keyword evidence="2" id="KW-0268">Exocytosis</keyword>
<dbReference type="PROSITE" id="PS50297">
    <property type="entry name" value="ANK_REP_REGION"/>
    <property type="match status" value="2"/>
</dbReference>
<dbReference type="PANTHER" id="PTHR24198">
    <property type="entry name" value="ANKYRIN REPEAT AND PROTEIN KINASE DOMAIN-CONTAINING PROTEIN"/>
    <property type="match status" value="1"/>
</dbReference>
<evidence type="ECO:0000256" key="13">
    <source>
        <dbReference type="ARBA" id="ARBA00049715"/>
    </source>
</evidence>
<evidence type="ECO:0000256" key="12">
    <source>
        <dbReference type="ARBA" id="ARBA00049657"/>
    </source>
</evidence>
<organism evidence="16 17">
    <name type="scientific">Leptotrombidium deliense</name>
    <dbReference type="NCBI Taxonomy" id="299467"/>
    <lineage>
        <taxon>Eukaryota</taxon>
        <taxon>Metazoa</taxon>
        <taxon>Ecdysozoa</taxon>
        <taxon>Arthropoda</taxon>
        <taxon>Chelicerata</taxon>
        <taxon>Arachnida</taxon>
        <taxon>Acari</taxon>
        <taxon>Acariformes</taxon>
        <taxon>Trombidiformes</taxon>
        <taxon>Prostigmata</taxon>
        <taxon>Anystina</taxon>
        <taxon>Parasitengona</taxon>
        <taxon>Trombiculoidea</taxon>
        <taxon>Trombiculidae</taxon>
        <taxon>Leptotrombidium</taxon>
    </lineage>
</organism>
<dbReference type="OrthoDB" id="6432383at2759"/>
<keyword evidence="5" id="KW-0677">Repeat</keyword>
<keyword evidence="8" id="KW-0528">Neurotoxin</keyword>
<keyword evidence="3" id="KW-1052">Target cell membrane</keyword>
<dbReference type="InterPro" id="IPR002110">
    <property type="entry name" value="Ankyrin_rpt"/>
</dbReference>
<evidence type="ECO:0000256" key="15">
    <source>
        <dbReference type="PROSITE-ProRule" id="PRU00023"/>
    </source>
</evidence>
<dbReference type="PROSITE" id="PS00518">
    <property type="entry name" value="ZF_RING_1"/>
    <property type="match status" value="1"/>
</dbReference>
<dbReference type="STRING" id="299467.A0A443S752"/>
<dbReference type="SUPFAM" id="SSF48403">
    <property type="entry name" value="Ankyrin repeat"/>
    <property type="match status" value="1"/>
</dbReference>
<dbReference type="GO" id="GO:0044231">
    <property type="term" value="C:host cell presynaptic membrane"/>
    <property type="evidence" value="ECO:0007669"/>
    <property type="project" value="UniProtKB-KW"/>
</dbReference>
<evidence type="ECO:0000313" key="16">
    <source>
        <dbReference type="EMBL" id="RWS23314.1"/>
    </source>
</evidence>
<dbReference type="GO" id="GO:0008270">
    <property type="term" value="F:zinc ion binding"/>
    <property type="evidence" value="ECO:0007669"/>
    <property type="project" value="UniProtKB-KW"/>
</dbReference>
<dbReference type="SMART" id="SM00248">
    <property type="entry name" value="ANK"/>
    <property type="match status" value="7"/>
</dbReference>
<reference evidence="16 17" key="1">
    <citation type="journal article" date="2018" name="Gigascience">
        <title>Genomes of trombidid mites reveal novel predicted allergens and laterally-transferred genes associated with secondary metabolism.</title>
        <authorList>
            <person name="Dong X."/>
            <person name="Chaisiri K."/>
            <person name="Xia D."/>
            <person name="Armstrong S.D."/>
            <person name="Fang Y."/>
            <person name="Donnelly M.J."/>
            <person name="Kadowaki T."/>
            <person name="McGarry J.W."/>
            <person name="Darby A.C."/>
            <person name="Makepeace B.L."/>
        </authorList>
    </citation>
    <scope>NUCLEOTIDE SEQUENCE [LARGE SCALE GENOMIC DNA]</scope>
    <source>
        <strain evidence="16">UoL-UT</strain>
    </source>
</reference>
<keyword evidence="4" id="KW-0479">Metal-binding</keyword>
<keyword evidence="17" id="KW-1185">Reference proteome</keyword>
<keyword evidence="10" id="KW-0472">Membrane</keyword>
<protein>
    <recommendedName>
        <fullName evidence="14">Alpha-latrotoxin</fullName>
    </recommendedName>
</protein>
<keyword evidence="11" id="KW-1053">Target membrane</keyword>
<gene>
    <name evidence="16" type="ORF">B4U80_00308</name>
</gene>